<dbReference type="EMBL" id="JADFTS010000006">
    <property type="protein sequence ID" value="KAF9601957.1"/>
    <property type="molecule type" value="Genomic_DNA"/>
</dbReference>
<gene>
    <name evidence="7" type="ORF">IFM89_024420</name>
</gene>
<dbReference type="Proteomes" id="UP000631114">
    <property type="component" value="Unassembled WGS sequence"/>
</dbReference>
<dbReference type="SMART" id="SM00369">
    <property type="entry name" value="LRR_TYP"/>
    <property type="match status" value="3"/>
</dbReference>
<evidence type="ECO:0000313" key="7">
    <source>
        <dbReference type="EMBL" id="KAF9601957.1"/>
    </source>
</evidence>
<evidence type="ECO:0000256" key="1">
    <source>
        <dbReference type="ARBA" id="ARBA00004370"/>
    </source>
</evidence>
<comment type="subcellular location">
    <subcellularLocation>
        <location evidence="1">Membrane</location>
    </subcellularLocation>
</comment>
<dbReference type="PRINTS" id="PR00019">
    <property type="entry name" value="LEURICHRPT"/>
</dbReference>
<dbReference type="Gene3D" id="3.80.10.10">
    <property type="entry name" value="Ribonuclease Inhibitor"/>
    <property type="match status" value="2"/>
</dbReference>
<dbReference type="InterPro" id="IPR001611">
    <property type="entry name" value="Leu-rich_rpt"/>
</dbReference>
<keyword evidence="5" id="KW-0472">Membrane</keyword>
<dbReference type="FunFam" id="3.80.10.10:FF:000041">
    <property type="entry name" value="LRR receptor-like serine/threonine-protein kinase ERECTA"/>
    <property type="match status" value="1"/>
</dbReference>
<dbReference type="OrthoDB" id="676979at2759"/>
<dbReference type="AlphaFoldDB" id="A0A835LRA4"/>
<evidence type="ECO:0000256" key="5">
    <source>
        <dbReference type="ARBA" id="ARBA00023136"/>
    </source>
</evidence>
<sequence>MDNRYQHKQLDSMHVVWVVCDRTGRVTELNLQEASLQGTLENLDFSSLPKLVYLDLSNNKLTGNIPSQIGTLSRLTHLDLSVNFLTGSLPLSFGNLSRIIELNVSANGLTGELDPLLFTNWTKLVSLGLQNNEFIGTIPRKIDLLTSLKKLTLSYNNIGGSIPPEIGNLKDLFLVALRGNFLIGSIPQSLGNLSNLMVLYCYTLIRINSLDQFP</sequence>
<keyword evidence="4" id="KW-0677">Repeat</keyword>
<protein>
    <submittedName>
        <fullName evidence="7">Uncharacterized protein</fullName>
    </submittedName>
</protein>
<keyword evidence="8" id="KW-1185">Reference proteome</keyword>
<keyword evidence="3" id="KW-0732">Signal</keyword>
<dbReference type="FunFam" id="3.80.10.10:FF:000400">
    <property type="entry name" value="Nuclear pore complex protein NUP107"/>
    <property type="match status" value="1"/>
</dbReference>
<accession>A0A835LRA4</accession>
<evidence type="ECO:0000313" key="8">
    <source>
        <dbReference type="Proteomes" id="UP000631114"/>
    </source>
</evidence>
<dbReference type="InterPro" id="IPR003591">
    <property type="entry name" value="Leu-rich_rpt_typical-subtyp"/>
</dbReference>
<name>A0A835LRA4_9MAGN</name>
<reference evidence="7 8" key="1">
    <citation type="submission" date="2020-10" db="EMBL/GenBank/DDBJ databases">
        <title>The Coptis chinensis genome and diversification of protoberbering-type alkaloids.</title>
        <authorList>
            <person name="Wang B."/>
            <person name="Shu S."/>
            <person name="Song C."/>
            <person name="Liu Y."/>
        </authorList>
    </citation>
    <scope>NUCLEOTIDE SEQUENCE [LARGE SCALE GENOMIC DNA]</scope>
    <source>
        <strain evidence="7">HL-2020</strain>
        <tissue evidence="7">Leaf</tissue>
    </source>
</reference>
<evidence type="ECO:0000256" key="3">
    <source>
        <dbReference type="ARBA" id="ARBA00022729"/>
    </source>
</evidence>
<evidence type="ECO:0000256" key="2">
    <source>
        <dbReference type="ARBA" id="ARBA00022614"/>
    </source>
</evidence>
<dbReference type="Pfam" id="PF00560">
    <property type="entry name" value="LRR_1"/>
    <property type="match status" value="3"/>
</dbReference>
<dbReference type="SUPFAM" id="SSF52058">
    <property type="entry name" value="L domain-like"/>
    <property type="match status" value="1"/>
</dbReference>
<proteinExistence type="predicted"/>
<dbReference type="GO" id="GO:0016020">
    <property type="term" value="C:membrane"/>
    <property type="evidence" value="ECO:0007669"/>
    <property type="project" value="UniProtKB-SubCell"/>
</dbReference>
<dbReference type="InterPro" id="IPR032675">
    <property type="entry name" value="LRR_dom_sf"/>
</dbReference>
<keyword evidence="2" id="KW-0433">Leucine-rich repeat</keyword>
<keyword evidence="6" id="KW-0325">Glycoprotein</keyword>
<comment type="caution">
    <text evidence="7">The sequence shown here is derived from an EMBL/GenBank/DDBJ whole genome shotgun (WGS) entry which is preliminary data.</text>
</comment>
<dbReference type="PANTHER" id="PTHR45974:SF266">
    <property type="entry name" value="LEUCINE-RICH REPEAT RECEPTOR PROTEIN KINASE HPCA1"/>
    <property type="match status" value="1"/>
</dbReference>
<dbReference type="PANTHER" id="PTHR45974">
    <property type="entry name" value="RECEPTOR-LIKE PROTEIN 55"/>
    <property type="match status" value="1"/>
</dbReference>
<evidence type="ECO:0000256" key="4">
    <source>
        <dbReference type="ARBA" id="ARBA00022737"/>
    </source>
</evidence>
<evidence type="ECO:0000256" key="6">
    <source>
        <dbReference type="ARBA" id="ARBA00023180"/>
    </source>
</evidence>
<organism evidence="7 8">
    <name type="scientific">Coptis chinensis</name>
    <dbReference type="NCBI Taxonomy" id="261450"/>
    <lineage>
        <taxon>Eukaryota</taxon>
        <taxon>Viridiplantae</taxon>
        <taxon>Streptophyta</taxon>
        <taxon>Embryophyta</taxon>
        <taxon>Tracheophyta</taxon>
        <taxon>Spermatophyta</taxon>
        <taxon>Magnoliopsida</taxon>
        <taxon>Ranunculales</taxon>
        <taxon>Ranunculaceae</taxon>
        <taxon>Coptidoideae</taxon>
        <taxon>Coptis</taxon>
    </lineage>
</organism>